<dbReference type="Gene3D" id="3.80.10.10">
    <property type="entry name" value="Ribonuclease Inhibitor"/>
    <property type="match status" value="1"/>
</dbReference>
<feature type="region of interest" description="Disordered" evidence="1">
    <location>
        <begin position="149"/>
        <end position="170"/>
    </location>
</feature>
<dbReference type="EMBL" id="JAIWYP010000002">
    <property type="protein sequence ID" value="KAH3866456.1"/>
    <property type="molecule type" value="Genomic_DNA"/>
</dbReference>
<evidence type="ECO:0000313" key="2">
    <source>
        <dbReference type="EMBL" id="KAH3866456.1"/>
    </source>
</evidence>
<dbReference type="SUPFAM" id="SSF52058">
    <property type="entry name" value="L domain-like"/>
    <property type="match status" value="1"/>
</dbReference>
<dbReference type="OrthoDB" id="10251250at2759"/>
<sequence>MEEMTRRQNLAHQKLTEIPEDIVDRTAQLVEELDLSYNRISDLRFLLAYTKLQSLVLDHNCVTSHTQFPDMPHLHTLWLNHNKIQNLSVFISTISKKCTNLRYLSMMNNPAAPSYFNNGTFEQYTDYRHFVISRLPKLQMLDDTKIDDKERSEAERVYRPVRKKKAANPS</sequence>
<dbReference type="Pfam" id="PF14580">
    <property type="entry name" value="LRR_9"/>
    <property type="match status" value="1"/>
</dbReference>
<proteinExistence type="predicted"/>
<comment type="caution">
    <text evidence="2">The sequence shown here is derived from an EMBL/GenBank/DDBJ whole genome shotgun (WGS) entry which is preliminary data.</text>
</comment>
<evidence type="ECO:0000313" key="3">
    <source>
        <dbReference type="Proteomes" id="UP000828390"/>
    </source>
</evidence>
<dbReference type="AlphaFoldDB" id="A0A9D4M104"/>
<feature type="compositionally biased region" description="Basic residues" evidence="1">
    <location>
        <begin position="159"/>
        <end position="170"/>
    </location>
</feature>
<organism evidence="2 3">
    <name type="scientific">Dreissena polymorpha</name>
    <name type="common">Zebra mussel</name>
    <name type="synonym">Mytilus polymorpha</name>
    <dbReference type="NCBI Taxonomy" id="45954"/>
    <lineage>
        <taxon>Eukaryota</taxon>
        <taxon>Metazoa</taxon>
        <taxon>Spiralia</taxon>
        <taxon>Lophotrochozoa</taxon>
        <taxon>Mollusca</taxon>
        <taxon>Bivalvia</taxon>
        <taxon>Autobranchia</taxon>
        <taxon>Heteroconchia</taxon>
        <taxon>Euheterodonta</taxon>
        <taxon>Imparidentia</taxon>
        <taxon>Neoheterodontei</taxon>
        <taxon>Myida</taxon>
        <taxon>Dreissenoidea</taxon>
        <taxon>Dreissenidae</taxon>
        <taxon>Dreissena</taxon>
    </lineage>
</organism>
<reference evidence="2" key="1">
    <citation type="journal article" date="2019" name="bioRxiv">
        <title>The Genome of the Zebra Mussel, Dreissena polymorpha: A Resource for Invasive Species Research.</title>
        <authorList>
            <person name="McCartney M.A."/>
            <person name="Auch B."/>
            <person name="Kono T."/>
            <person name="Mallez S."/>
            <person name="Zhang Y."/>
            <person name="Obille A."/>
            <person name="Becker A."/>
            <person name="Abrahante J.E."/>
            <person name="Garbe J."/>
            <person name="Badalamenti J.P."/>
            <person name="Herman A."/>
            <person name="Mangelson H."/>
            <person name="Liachko I."/>
            <person name="Sullivan S."/>
            <person name="Sone E.D."/>
            <person name="Koren S."/>
            <person name="Silverstein K.A.T."/>
            <person name="Beckman K.B."/>
            <person name="Gohl D.M."/>
        </authorList>
    </citation>
    <scope>NUCLEOTIDE SEQUENCE</scope>
    <source>
        <strain evidence="2">Duluth1</strain>
        <tissue evidence="2">Whole animal</tissue>
    </source>
</reference>
<dbReference type="PROSITE" id="PS51450">
    <property type="entry name" value="LRR"/>
    <property type="match status" value="2"/>
</dbReference>
<dbReference type="Proteomes" id="UP000828390">
    <property type="component" value="Unassembled WGS sequence"/>
</dbReference>
<protein>
    <submittedName>
        <fullName evidence="2">Uncharacterized protein</fullName>
    </submittedName>
</protein>
<keyword evidence="3" id="KW-1185">Reference proteome</keyword>
<feature type="compositionally biased region" description="Basic and acidic residues" evidence="1">
    <location>
        <begin position="149"/>
        <end position="158"/>
    </location>
</feature>
<dbReference type="PANTHER" id="PTHR46282">
    <property type="entry name" value="LEUCINE-RICH MELANOCYTE DIFFERENTIATION-ASSOCIATED PROTEIN"/>
    <property type="match status" value="1"/>
</dbReference>
<dbReference type="InterPro" id="IPR043313">
    <property type="entry name" value="LRMDA"/>
</dbReference>
<name>A0A9D4M104_DREPO</name>
<dbReference type="InterPro" id="IPR032675">
    <property type="entry name" value="LRR_dom_sf"/>
</dbReference>
<reference evidence="2" key="2">
    <citation type="submission" date="2020-11" db="EMBL/GenBank/DDBJ databases">
        <authorList>
            <person name="McCartney M.A."/>
            <person name="Auch B."/>
            <person name="Kono T."/>
            <person name="Mallez S."/>
            <person name="Becker A."/>
            <person name="Gohl D.M."/>
            <person name="Silverstein K.A.T."/>
            <person name="Koren S."/>
            <person name="Bechman K.B."/>
            <person name="Herman A."/>
            <person name="Abrahante J.E."/>
            <person name="Garbe J."/>
        </authorList>
    </citation>
    <scope>NUCLEOTIDE SEQUENCE</scope>
    <source>
        <strain evidence="2">Duluth1</strain>
        <tissue evidence="2">Whole animal</tissue>
    </source>
</reference>
<dbReference type="InterPro" id="IPR001611">
    <property type="entry name" value="Leu-rich_rpt"/>
</dbReference>
<accession>A0A9D4M104</accession>
<gene>
    <name evidence="2" type="ORF">DPMN_029520</name>
</gene>
<dbReference type="PANTHER" id="PTHR46282:SF1">
    <property type="entry name" value="LEUCINE-RICH REPEAT-CONTAINING PROTEIN 72-LIKE"/>
    <property type="match status" value="1"/>
</dbReference>
<evidence type="ECO:0000256" key="1">
    <source>
        <dbReference type="SAM" id="MobiDB-lite"/>
    </source>
</evidence>